<evidence type="ECO:0000256" key="8">
    <source>
        <dbReference type="ARBA" id="ARBA00022694"/>
    </source>
</evidence>
<dbReference type="InterPro" id="IPR005839">
    <property type="entry name" value="Methylthiotransferase"/>
</dbReference>
<name>A0A4Y8IYW9_9BACI</name>
<dbReference type="SFLD" id="SFLDG01061">
    <property type="entry name" value="methylthiotransferase"/>
    <property type="match status" value="1"/>
</dbReference>
<evidence type="ECO:0000256" key="11">
    <source>
        <dbReference type="ARBA" id="ARBA00023014"/>
    </source>
</evidence>
<dbReference type="NCBIfam" id="TIGR01579">
    <property type="entry name" value="MiaB-like-C"/>
    <property type="match status" value="1"/>
</dbReference>
<dbReference type="InterPro" id="IPR006467">
    <property type="entry name" value="MiaB-like_bact"/>
</dbReference>
<dbReference type="RefSeq" id="WP_134338313.1">
    <property type="nucleotide sequence ID" value="NZ_SOPW01000001.1"/>
</dbReference>
<dbReference type="GO" id="GO:0051539">
    <property type="term" value="F:4 iron, 4 sulfur cluster binding"/>
    <property type="evidence" value="ECO:0007669"/>
    <property type="project" value="UniProtKB-KW"/>
</dbReference>
<feature type="domain" description="MTTase N-terminal" evidence="17">
    <location>
        <begin position="2"/>
        <end position="114"/>
    </location>
</feature>
<keyword evidence="10" id="KW-0408">Iron</keyword>
<comment type="function">
    <text evidence="2">Catalyzes the methylthiolation of N6-threonylcarbamoyladenosine (t(6)A), leading to the formation of 2-methylthio-N6-threonylcarbamoyladenosine (ms(2)t(6)A) at position 37 in tRNAs that read codons beginning with adenine.</text>
</comment>
<evidence type="ECO:0000259" key="16">
    <source>
        <dbReference type="PROSITE" id="PS50926"/>
    </source>
</evidence>
<evidence type="ECO:0000256" key="9">
    <source>
        <dbReference type="ARBA" id="ARBA00022723"/>
    </source>
</evidence>
<evidence type="ECO:0000256" key="4">
    <source>
        <dbReference type="ARBA" id="ARBA00022485"/>
    </source>
</evidence>
<dbReference type="InterPro" id="IPR006638">
    <property type="entry name" value="Elp3/MiaA/NifB-like_rSAM"/>
</dbReference>
<dbReference type="GO" id="GO:0035598">
    <property type="term" value="F:tRNA (N(6)-L-threonylcarbamoyladenosine(37)-C(2))-methylthiotransferase activity"/>
    <property type="evidence" value="ECO:0007669"/>
    <property type="project" value="UniProtKB-EC"/>
</dbReference>
<dbReference type="SMART" id="SM00729">
    <property type="entry name" value="Elp3"/>
    <property type="match status" value="1"/>
</dbReference>
<dbReference type="Gene3D" id="3.40.50.12160">
    <property type="entry name" value="Methylthiotransferase, N-terminal domain"/>
    <property type="match status" value="1"/>
</dbReference>
<dbReference type="PROSITE" id="PS51918">
    <property type="entry name" value="RADICAL_SAM"/>
    <property type="match status" value="1"/>
</dbReference>
<evidence type="ECO:0000256" key="14">
    <source>
        <dbReference type="ARBA" id="ARBA00061574"/>
    </source>
</evidence>
<organism evidence="19 20">
    <name type="scientific">Filobacillus milosensis</name>
    <dbReference type="NCBI Taxonomy" id="94137"/>
    <lineage>
        <taxon>Bacteria</taxon>
        <taxon>Bacillati</taxon>
        <taxon>Bacillota</taxon>
        <taxon>Bacilli</taxon>
        <taxon>Bacillales</taxon>
        <taxon>Bacillaceae</taxon>
        <taxon>Filobacillus</taxon>
    </lineage>
</organism>
<comment type="caution">
    <text evidence="19">The sequence shown here is derived from an EMBL/GenBank/DDBJ whole genome shotgun (WGS) entry which is preliminary data.</text>
</comment>
<sequence length="450" mass="52015">MTKVAFHTLGCKVNHYETEAIWQFFKENNYERVEFNQHSDVYVINTCTVTNTGDKKSRQVIRRAIRKNPEAVICVTGCYAQTSPDEIMEIPGVDIVVGTQERKKMLEYIEQYKKDREPINGVKNIMKTRVFEEMDVPQFTDRTRASLKIQEGCNNFCTFCIIPWARGLMRSRPPEEVVTQAQQLVDAGYKEIVLTGIHTGGYGEDLKDYNLAQLLRDLETKVRGLKRIRISSIEASQISDEVIDVLDQSEKVVRHLHIPLQSGSDTVLKRMRRKYTMEFYMSRVKKVKEALPGLAITSDVIVGFPGETEEEFMETYRSIQEIGFSELHVFPYSQRTGTPAARMKDQIEDEIKHDRVRRLIELSNQQAKEYASQYENEVLEVIPEERYKKEPDSGLYEGYTDNYLKVVFPCSEDMVGQIVRVKITKAGYPYNEAEFVRVMDDETVKQAANQ</sequence>
<comment type="similarity">
    <text evidence="14">Belongs to the methylthiotransferase family. MtaB subfamily.</text>
</comment>
<dbReference type="PROSITE" id="PS50926">
    <property type="entry name" value="TRAM"/>
    <property type="match status" value="1"/>
</dbReference>
<keyword evidence="8" id="KW-0819">tRNA processing</keyword>
<dbReference type="PROSITE" id="PS01278">
    <property type="entry name" value="MTTASE_RADICAL"/>
    <property type="match status" value="1"/>
</dbReference>
<dbReference type="InterPro" id="IPR058240">
    <property type="entry name" value="rSAM_sf"/>
</dbReference>
<dbReference type="FunFam" id="3.80.30.20:FF:000001">
    <property type="entry name" value="tRNA-2-methylthio-N(6)-dimethylallyladenosine synthase 2"/>
    <property type="match status" value="1"/>
</dbReference>
<dbReference type="AlphaFoldDB" id="A0A4Y8IYW9"/>
<evidence type="ECO:0000259" key="18">
    <source>
        <dbReference type="PROSITE" id="PS51918"/>
    </source>
</evidence>
<dbReference type="InterPro" id="IPR034557">
    <property type="entry name" value="ThrcA_tRNA_MEthiotransferase"/>
</dbReference>
<keyword evidence="9" id="KW-0479">Metal-binding</keyword>
<evidence type="ECO:0000259" key="17">
    <source>
        <dbReference type="PROSITE" id="PS51449"/>
    </source>
</evidence>
<dbReference type="OrthoDB" id="9805215at2"/>
<evidence type="ECO:0000256" key="13">
    <source>
        <dbReference type="ARBA" id="ARBA00051661"/>
    </source>
</evidence>
<dbReference type="InterPro" id="IPR013848">
    <property type="entry name" value="Methylthiotransferase_N"/>
</dbReference>
<dbReference type="InterPro" id="IPR007197">
    <property type="entry name" value="rSAM"/>
</dbReference>
<keyword evidence="20" id="KW-1185">Reference proteome</keyword>
<dbReference type="InterPro" id="IPR002792">
    <property type="entry name" value="TRAM_dom"/>
</dbReference>
<dbReference type="SUPFAM" id="SSF102114">
    <property type="entry name" value="Radical SAM enzymes"/>
    <property type="match status" value="1"/>
</dbReference>
<dbReference type="EMBL" id="SOPW01000001">
    <property type="protein sequence ID" value="TFB24851.1"/>
    <property type="molecule type" value="Genomic_DNA"/>
</dbReference>
<dbReference type="CDD" id="cd01335">
    <property type="entry name" value="Radical_SAM"/>
    <property type="match status" value="1"/>
</dbReference>
<evidence type="ECO:0000256" key="1">
    <source>
        <dbReference type="ARBA" id="ARBA00001966"/>
    </source>
</evidence>
<dbReference type="Gene3D" id="3.80.30.20">
    <property type="entry name" value="tm_1862 like domain"/>
    <property type="match status" value="1"/>
</dbReference>
<dbReference type="InterPro" id="IPR020612">
    <property type="entry name" value="Methylthiotransferase_CS"/>
</dbReference>
<feature type="domain" description="TRAM" evidence="16">
    <location>
        <begin position="372"/>
        <end position="437"/>
    </location>
</feature>
<evidence type="ECO:0000256" key="3">
    <source>
        <dbReference type="ARBA" id="ARBA00013273"/>
    </source>
</evidence>
<evidence type="ECO:0000256" key="15">
    <source>
        <dbReference type="ARBA" id="ARBA00069898"/>
    </source>
</evidence>
<keyword evidence="7" id="KW-0949">S-adenosyl-L-methionine</keyword>
<evidence type="ECO:0000256" key="6">
    <source>
        <dbReference type="ARBA" id="ARBA00022679"/>
    </source>
</evidence>
<reference evidence="19 20" key="1">
    <citation type="submission" date="2019-03" db="EMBL/GenBank/DDBJ databases">
        <authorList>
            <person name="He R.-H."/>
        </authorList>
    </citation>
    <scope>NUCLEOTIDE SEQUENCE [LARGE SCALE GENOMIC DNA]</scope>
    <source>
        <strain evidence="20">SH 714</strain>
    </source>
</reference>
<dbReference type="NCBIfam" id="TIGR01574">
    <property type="entry name" value="miaB-methiolase"/>
    <property type="match status" value="1"/>
</dbReference>
<dbReference type="Proteomes" id="UP000297975">
    <property type="component" value="Unassembled WGS sequence"/>
</dbReference>
<dbReference type="InterPro" id="IPR023404">
    <property type="entry name" value="rSAM_horseshoe"/>
</dbReference>
<dbReference type="PROSITE" id="PS51449">
    <property type="entry name" value="MTTASE_N"/>
    <property type="match status" value="1"/>
</dbReference>
<evidence type="ECO:0000256" key="2">
    <source>
        <dbReference type="ARBA" id="ARBA00002399"/>
    </source>
</evidence>
<dbReference type="SFLD" id="SFLDF00295">
    <property type="entry name" value="threonylcarbamoyladenosine_tRN"/>
    <property type="match status" value="1"/>
</dbReference>
<dbReference type="GO" id="GO:0046872">
    <property type="term" value="F:metal ion binding"/>
    <property type="evidence" value="ECO:0007669"/>
    <property type="project" value="UniProtKB-KW"/>
</dbReference>
<keyword evidence="6 19" id="KW-0808">Transferase</keyword>
<keyword evidence="4" id="KW-0004">4Fe-4S</keyword>
<dbReference type="Pfam" id="PF00919">
    <property type="entry name" value="UPF0004"/>
    <property type="match status" value="1"/>
</dbReference>
<dbReference type="NCBIfam" id="TIGR00089">
    <property type="entry name" value="MiaB/RimO family radical SAM methylthiotransferase"/>
    <property type="match status" value="1"/>
</dbReference>
<dbReference type="PANTHER" id="PTHR11918:SF45">
    <property type="entry name" value="THREONYLCARBAMOYLADENOSINE TRNA METHYLTHIOTRANSFERASE"/>
    <property type="match status" value="1"/>
</dbReference>
<dbReference type="SFLD" id="SFLDS00029">
    <property type="entry name" value="Radical_SAM"/>
    <property type="match status" value="1"/>
</dbReference>
<dbReference type="Pfam" id="PF04055">
    <property type="entry name" value="Radical_SAM"/>
    <property type="match status" value="1"/>
</dbReference>
<evidence type="ECO:0000256" key="10">
    <source>
        <dbReference type="ARBA" id="ARBA00023004"/>
    </source>
</evidence>
<evidence type="ECO:0000256" key="7">
    <source>
        <dbReference type="ARBA" id="ARBA00022691"/>
    </source>
</evidence>
<feature type="domain" description="Radical SAM core" evidence="18">
    <location>
        <begin position="139"/>
        <end position="369"/>
    </location>
</feature>
<evidence type="ECO:0000313" key="20">
    <source>
        <dbReference type="Proteomes" id="UP000297975"/>
    </source>
</evidence>
<evidence type="ECO:0000256" key="5">
    <source>
        <dbReference type="ARBA" id="ARBA00022490"/>
    </source>
</evidence>
<dbReference type="EC" id="2.8.4.5" evidence="3"/>
<keyword evidence="11" id="KW-0411">Iron-sulfur</keyword>
<proteinExistence type="inferred from homology"/>
<dbReference type="FunFam" id="3.40.50.12160:FF:000004">
    <property type="entry name" value="Threonylcarbamoyladenosine tRNA methylthiotransferase MtaB"/>
    <property type="match status" value="1"/>
</dbReference>
<dbReference type="SFLD" id="SFLDG01082">
    <property type="entry name" value="B12-binding_domain_containing"/>
    <property type="match status" value="1"/>
</dbReference>
<evidence type="ECO:0000256" key="12">
    <source>
        <dbReference type="ARBA" id="ARBA00031213"/>
    </source>
</evidence>
<dbReference type="Pfam" id="PF01938">
    <property type="entry name" value="TRAM"/>
    <property type="match status" value="1"/>
</dbReference>
<comment type="cofactor">
    <cofactor evidence="1">
        <name>[4Fe-4S] cluster</name>
        <dbReference type="ChEBI" id="CHEBI:49883"/>
    </cofactor>
</comment>
<comment type="catalytic activity">
    <reaction evidence="13">
        <text>N(6)-L-threonylcarbamoyladenosine(37) in tRNA + (sulfur carrier)-SH + AH2 + 2 S-adenosyl-L-methionine = 2-methylsulfanyl-N(6)-L-threonylcarbamoyladenosine(37) in tRNA + (sulfur carrier)-H + 5'-deoxyadenosine + L-methionine + A + S-adenosyl-L-homocysteine + 2 H(+)</text>
        <dbReference type="Rhea" id="RHEA:37075"/>
        <dbReference type="Rhea" id="RHEA-COMP:10163"/>
        <dbReference type="Rhea" id="RHEA-COMP:11092"/>
        <dbReference type="Rhea" id="RHEA-COMP:14737"/>
        <dbReference type="Rhea" id="RHEA-COMP:14739"/>
        <dbReference type="ChEBI" id="CHEBI:13193"/>
        <dbReference type="ChEBI" id="CHEBI:15378"/>
        <dbReference type="ChEBI" id="CHEBI:17319"/>
        <dbReference type="ChEBI" id="CHEBI:17499"/>
        <dbReference type="ChEBI" id="CHEBI:29917"/>
        <dbReference type="ChEBI" id="CHEBI:57844"/>
        <dbReference type="ChEBI" id="CHEBI:57856"/>
        <dbReference type="ChEBI" id="CHEBI:59789"/>
        <dbReference type="ChEBI" id="CHEBI:64428"/>
        <dbReference type="ChEBI" id="CHEBI:74418"/>
        <dbReference type="ChEBI" id="CHEBI:74420"/>
        <dbReference type="EC" id="2.8.4.5"/>
    </reaction>
</comment>
<accession>A0A4Y8IYW9</accession>
<dbReference type="PANTHER" id="PTHR11918">
    <property type="entry name" value="RADICAL SAM PROTEINS"/>
    <property type="match status" value="1"/>
</dbReference>
<protein>
    <recommendedName>
        <fullName evidence="15">Threonylcarbamoyladenosine tRNA methylthiotransferase MtaB</fullName>
        <ecNumber evidence="3">2.8.4.5</ecNumber>
    </recommendedName>
    <alternativeName>
        <fullName evidence="12">tRNA-t(6)A37 methylthiotransferase</fullName>
    </alternativeName>
</protein>
<gene>
    <name evidence="19" type="primary">mtaB</name>
    <name evidence="19" type="ORF">E3U55_00215</name>
</gene>
<keyword evidence="5" id="KW-0963">Cytoplasm</keyword>
<evidence type="ECO:0000313" key="19">
    <source>
        <dbReference type="EMBL" id="TFB24851.1"/>
    </source>
</evidence>
<dbReference type="InterPro" id="IPR038135">
    <property type="entry name" value="Methylthiotransferase_N_sf"/>
</dbReference>